<evidence type="ECO:0000313" key="1">
    <source>
        <dbReference type="EMBL" id="CAG25650.1"/>
    </source>
</evidence>
<organismHost>
    <name type="scientific">Pyrobaculum</name>
    <dbReference type="NCBI Taxonomy" id="2276"/>
</organismHost>
<accession>Q6ZYH2</accession>
<keyword evidence="2" id="KW-1185">Reference proteome</keyword>
<sequence>MHPFFNMPRNLNRIPIPMMLALAVAVGLAVTIIIQITVLAPLPAVVAPIETSASSLDTGSSSYTTSLTVASGYYVNYPTLAGLGKIQLKVNTTGWYYLQNDLVLTVARRSTGDVTFTLGSGYKVYVKEINTTHAFVFYDEYSTGVVAKKVQVGSTGWYIYHPVTTNYDTTTVNTIKSLLTSLGYTYAYVFQPRADYLKFDPSTKSFSIYFDYVGSDGTVNLKYHYFTNSTSFTPLPINAAVTVNGIEQIDMYNYVLYPTWALFYYQATSSVETAFTITPVQ</sequence>
<dbReference type="RefSeq" id="YP_015552.1">
    <property type="nucleotide sequence ID" value="NC_005872.1"/>
</dbReference>
<dbReference type="EMBL" id="AJ635161">
    <property type="protein sequence ID" value="CAG25650.1"/>
    <property type="molecule type" value="Genomic_DNA"/>
</dbReference>
<proteinExistence type="predicted"/>
<reference evidence="1 2" key="1">
    <citation type="journal article" date="2004" name="Virology">
        <title>Morphology and genome organisation of the virus PSV of the hyperthermophilic archaeal genera Pyrobaculum and Thermoproteus: A novel virus family, the Globuloviridae.</title>
        <authorList>
            <person name="Haering M."/>
            <person name="Peng X."/>
            <person name="Bruegger K."/>
            <person name="Rachel R."/>
            <person name="Stetter K.O."/>
            <person name="Garrett R.A."/>
            <person name="Prangishvili D."/>
        </authorList>
    </citation>
    <scope>NUCLEOTIDE SEQUENCE [LARGE SCALE GENOMIC DNA]</scope>
    <source>
        <strain evidence="2">Isolate United States/Yellowstone</strain>
    </source>
</reference>
<evidence type="ECO:0000313" key="2">
    <source>
        <dbReference type="Proteomes" id="UP000008777"/>
    </source>
</evidence>
<organismHost>
    <name type="scientific">Thermoproteus tenax</name>
    <dbReference type="NCBI Taxonomy" id="2271"/>
</organismHost>
<dbReference type="GeneID" id="4432044"/>
<protein>
    <submittedName>
        <fullName evidence="1">Uncharacterized protein</fullName>
    </submittedName>
</protein>
<organism evidence="1 2">
    <name type="scientific">Pyrobaculum spherical virus (isolate United States/Yellowstone)</name>
    <name type="common">PSV</name>
    <dbReference type="NCBI Taxonomy" id="654907"/>
    <lineage>
        <taxon>Viruses</taxon>
        <taxon>Viruses incertae sedis</taxon>
        <taxon>Globuloviridae</taxon>
        <taxon>Alphaglobulovirus</taxon>
        <taxon>Alphaglobulovirus obsidianense</taxon>
    </lineage>
</organism>
<name>Q6ZYH2_PSVY</name>
<dbReference type="KEGG" id="vg:4432044"/>
<dbReference type="Proteomes" id="UP000008777">
    <property type="component" value="Segment"/>
</dbReference>